<keyword evidence="3" id="KW-1185">Reference proteome</keyword>
<evidence type="ECO:0000313" key="3">
    <source>
        <dbReference type="Proteomes" id="UP001055117"/>
    </source>
</evidence>
<dbReference type="EMBL" id="BPQG01000001">
    <property type="protein sequence ID" value="GJD42256.1"/>
    <property type="molecule type" value="Genomic_DNA"/>
</dbReference>
<organism evidence="2 3">
    <name type="scientific">Methylobacterium cerastii</name>
    <dbReference type="NCBI Taxonomy" id="932741"/>
    <lineage>
        <taxon>Bacteria</taxon>
        <taxon>Pseudomonadati</taxon>
        <taxon>Pseudomonadota</taxon>
        <taxon>Alphaproteobacteria</taxon>
        <taxon>Hyphomicrobiales</taxon>
        <taxon>Methylobacteriaceae</taxon>
        <taxon>Methylobacterium</taxon>
    </lineage>
</organism>
<sequence length="139" mass="15076">MRLRDLTPAERRAVEERRAEVRAALAGVDPAWRPDAAAIDEAPFLDDWSVRNYPGTDRPCIDAYCWGHPLHGDTILKTSVIVQQGPGYAIVESGKVYLLGSPSPEPEARSAILSGRRGKGRPIDAPAPEDEADTGFKVG</sequence>
<accession>A0ABQ4QAK3</accession>
<protein>
    <submittedName>
        <fullName evidence="2">Uncharacterized protein</fullName>
    </submittedName>
</protein>
<dbReference type="RefSeq" id="WP_238270087.1">
    <property type="nucleotide sequence ID" value="NZ_BPQG01000001.1"/>
</dbReference>
<evidence type="ECO:0000256" key="1">
    <source>
        <dbReference type="SAM" id="MobiDB-lite"/>
    </source>
</evidence>
<proteinExistence type="predicted"/>
<name>A0ABQ4QAK3_9HYPH</name>
<comment type="caution">
    <text evidence="2">The sequence shown here is derived from an EMBL/GenBank/DDBJ whole genome shotgun (WGS) entry which is preliminary data.</text>
</comment>
<dbReference type="Proteomes" id="UP001055117">
    <property type="component" value="Unassembled WGS sequence"/>
</dbReference>
<gene>
    <name evidence="2" type="ORF">AFCDBAGC_0091</name>
</gene>
<evidence type="ECO:0000313" key="2">
    <source>
        <dbReference type="EMBL" id="GJD42256.1"/>
    </source>
</evidence>
<feature type="region of interest" description="Disordered" evidence="1">
    <location>
        <begin position="102"/>
        <end position="139"/>
    </location>
</feature>
<reference evidence="2 3" key="1">
    <citation type="journal article" date="2021" name="Front. Microbiol.">
        <title>Comprehensive Comparative Genomics and Phenotyping of Methylobacterium Species.</title>
        <authorList>
            <person name="Alessa O."/>
            <person name="Ogura Y."/>
            <person name="Fujitani Y."/>
            <person name="Takami H."/>
            <person name="Hayashi T."/>
            <person name="Sahin N."/>
            <person name="Tani A."/>
        </authorList>
    </citation>
    <scope>NUCLEOTIDE SEQUENCE [LARGE SCALE GENOMIC DNA]</scope>
    <source>
        <strain evidence="2 3">DSM 23679</strain>
    </source>
</reference>